<dbReference type="EMBL" id="PKLZ01000008">
    <property type="protein sequence ID" value="PLW82458.1"/>
    <property type="molecule type" value="Genomic_DNA"/>
</dbReference>
<dbReference type="Pfam" id="PF00486">
    <property type="entry name" value="Trans_reg_C"/>
    <property type="match status" value="1"/>
</dbReference>
<dbReference type="InterPro" id="IPR039420">
    <property type="entry name" value="WalR-like"/>
</dbReference>
<keyword evidence="2" id="KW-0902">Two-component regulatory system</keyword>
<dbReference type="SMART" id="SM00862">
    <property type="entry name" value="Trans_reg_C"/>
    <property type="match status" value="1"/>
</dbReference>
<evidence type="ECO:0000256" key="1">
    <source>
        <dbReference type="ARBA" id="ARBA00022553"/>
    </source>
</evidence>
<dbReference type="PANTHER" id="PTHR48111">
    <property type="entry name" value="REGULATOR OF RPOS"/>
    <property type="match status" value="1"/>
</dbReference>
<feature type="modified residue" description="4-aspartylphosphate" evidence="6">
    <location>
        <position position="51"/>
    </location>
</feature>
<dbReference type="SMART" id="SM00448">
    <property type="entry name" value="REC"/>
    <property type="match status" value="1"/>
</dbReference>
<dbReference type="AlphaFoldDB" id="A0A2N5Y249"/>
<organism evidence="10 11">
    <name type="scientific">Kineobactrum sediminis</name>
    <dbReference type="NCBI Taxonomy" id="1905677"/>
    <lineage>
        <taxon>Bacteria</taxon>
        <taxon>Pseudomonadati</taxon>
        <taxon>Pseudomonadota</taxon>
        <taxon>Gammaproteobacteria</taxon>
        <taxon>Cellvibrionales</taxon>
        <taxon>Halieaceae</taxon>
        <taxon>Kineobactrum</taxon>
    </lineage>
</organism>
<evidence type="ECO:0000256" key="2">
    <source>
        <dbReference type="ARBA" id="ARBA00023012"/>
    </source>
</evidence>
<dbReference type="SUPFAM" id="SSF52172">
    <property type="entry name" value="CheY-like"/>
    <property type="match status" value="1"/>
</dbReference>
<dbReference type="GO" id="GO:0000156">
    <property type="term" value="F:phosphorelay response regulator activity"/>
    <property type="evidence" value="ECO:0007669"/>
    <property type="project" value="TreeGrafter"/>
</dbReference>
<evidence type="ECO:0000313" key="11">
    <source>
        <dbReference type="Proteomes" id="UP000234845"/>
    </source>
</evidence>
<dbReference type="Proteomes" id="UP000234845">
    <property type="component" value="Unassembled WGS sequence"/>
</dbReference>
<reference evidence="11" key="1">
    <citation type="submission" date="2017-11" db="EMBL/GenBank/DDBJ databases">
        <title>The draft genome sequence of Chromatocurvus sp. F02.</title>
        <authorList>
            <person name="Du Z.-J."/>
            <person name="Chang Y.-Q."/>
        </authorList>
    </citation>
    <scope>NUCLEOTIDE SEQUENCE [LARGE SCALE GENOMIC DNA]</scope>
    <source>
        <strain evidence="11">F02</strain>
    </source>
</reference>
<name>A0A2N5Y249_9GAMM</name>
<dbReference type="CDD" id="cd00383">
    <property type="entry name" value="trans_reg_C"/>
    <property type="match status" value="1"/>
</dbReference>
<dbReference type="GO" id="GO:0005829">
    <property type="term" value="C:cytosol"/>
    <property type="evidence" value="ECO:0007669"/>
    <property type="project" value="TreeGrafter"/>
</dbReference>
<evidence type="ECO:0000256" key="4">
    <source>
        <dbReference type="ARBA" id="ARBA00023125"/>
    </source>
</evidence>
<evidence type="ECO:0000256" key="5">
    <source>
        <dbReference type="ARBA" id="ARBA00023163"/>
    </source>
</evidence>
<keyword evidence="5" id="KW-0804">Transcription</keyword>
<sequence length="231" mass="25994">MNILLADDEKPLLHFLSRGLRAEGHECTALTELHEVIPFIRKNAPHILVLDRLFGSQDSLTIVEAIKALPNPPMILMLTALDEVGERVKGLQKGADDYLCKPFDFDELLARIAALRRRMGPQPATNGEDTIALGTLELVLAERTARLNGTEIALTKIEYELLLYLTENQQKVLSRERILNRVWKTHSDPQTNIVDVYISRLRRKLDGDPEIAIQTLRGNGYRLTLSPNVVG</sequence>
<dbReference type="GO" id="GO:0006355">
    <property type="term" value="P:regulation of DNA-templated transcription"/>
    <property type="evidence" value="ECO:0007669"/>
    <property type="project" value="InterPro"/>
</dbReference>
<dbReference type="PANTHER" id="PTHR48111:SF22">
    <property type="entry name" value="REGULATOR OF RPOS"/>
    <property type="match status" value="1"/>
</dbReference>
<dbReference type="InterPro" id="IPR001789">
    <property type="entry name" value="Sig_transdc_resp-reg_receiver"/>
</dbReference>
<dbReference type="OrthoDB" id="9802426at2"/>
<evidence type="ECO:0000256" key="6">
    <source>
        <dbReference type="PROSITE-ProRule" id="PRU00169"/>
    </source>
</evidence>
<dbReference type="InterPro" id="IPR001867">
    <property type="entry name" value="OmpR/PhoB-type_DNA-bd"/>
</dbReference>
<dbReference type="PROSITE" id="PS51755">
    <property type="entry name" value="OMPR_PHOB"/>
    <property type="match status" value="1"/>
</dbReference>
<dbReference type="InterPro" id="IPR036388">
    <property type="entry name" value="WH-like_DNA-bd_sf"/>
</dbReference>
<dbReference type="Gene3D" id="6.10.250.690">
    <property type="match status" value="1"/>
</dbReference>
<comment type="caution">
    <text evidence="10">The sequence shown here is derived from an EMBL/GenBank/DDBJ whole genome shotgun (WGS) entry which is preliminary data.</text>
</comment>
<dbReference type="Gene3D" id="3.40.50.2300">
    <property type="match status" value="1"/>
</dbReference>
<dbReference type="PROSITE" id="PS50110">
    <property type="entry name" value="RESPONSE_REGULATORY"/>
    <property type="match status" value="1"/>
</dbReference>
<dbReference type="InterPro" id="IPR011006">
    <property type="entry name" value="CheY-like_superfamily"/>
</dbReference>
<feature type="domain" description="OmpR/PhoB-type" evidence="9">
    <location>
        <begin position="128"/>
        <end position="225"/>
    </location>
</feature>
<dbReference type="Pfam" id="PF00072">
    <property type="entry name" value="Response_reg"/>
    <property type="match status" value="1"/>
</dbReference>
<protein>
    <submittedName>
        <fullName evidence="10">DNA-binding response regulator</fullName>
    </submittedName>
</protein>
<evidence type="ECO:0000256" key="7">
    <source>
        <dbReference type="PROSITE-ProRule" id="PRU01091"/>
    </source>
</evidence>
<dbReference type="Gene3D" id="1.10.10.10">
    <property type="entry name" value="Winged helix-like DNA-binding domain superfamily/Winged helix DNA-binding domain"/>
    <property type="match status" value="1"/>
</dbReference>
<dbReference type="GO" id="GO:0032993">
    <property type="term" value="C:protein-DNA complex"/>
    <property type="evidence" value="ECO:0007669"/>
    <property type="project" value="TreeGrafter"/>
</dbReference>
<dbReference type="SUPFAM" id="SSF46894">
    <property type="entry name" value="C-terminal effector domain of the bipartite response regulators"/>
    <property type="match status" value="1"/>
</dbReference>
<evidence type="ECO:0000313" key="10">
    <source>
        <dbReference type="EMBL" id="PLW82458.1"/>
    </source>
</evidence>
<keyword evidence="4 7" id="KW-0238">DNA-binding</keyword>
<dbReference type="RefSeq" id="WP_101521710.1">
    <property type="nucleotide sequence ID" value="NZ_PKLZ01000008.1"/>
</dbReference>
<keyword evidence="1 6" id="KW-0597">Phosphoprotein</keyword>
<evidence type="ECO:0000256" key="3">
    <source>
        <dbReference type="ARBA" id="ARBA00023015"/>
    </source>
</evidence>
<feature type="DNA-binding region" description="OmpR/PhoB-type" evidence="7">
    <location>
        <begin position="128"/>
        <end position="225"/>
    </location>
</feature>
<feature type="domain" description="Response regulatory" evidence="8">
    <location>
        <begin position="2"/>
        <end position="116"/>
    </location>
</feature>
<keyword evidence="3" id="KW-0805">Transcription regulation</keyword>
<evidence type="ECO:0000259" key="8">
    <source>
        <dbReference type="PROSITE" id="PS50110"/>
    </source>
</evidence>
<gene>
    <name evidence="10" type="ORF">CWI75_11930</name>
</gene>
<dbReference type="InterPro" id="IPR016032">
    <property type="entry name" value="Sig_transdc_resp-reg_C-effctor"/>
</dbReference>
<accession>A0A2N5Y249</accession>
<proteinExistence type="predicted"/>
<evidence type="ECO:0000259" key="9">
    <source>
        <dbReference type="PROSITE" id="PS51755"/>
    </source>
</evidence>
<dbReference type="GO" id="GO:0000976">
    <property type="term" value="F:transcription cis-regulatory region binding"/>
    <property type="evidence" value="ECO:0007669"/>
    <property type="project" value="TreeGrafter"/>
</dbReference>
<keyword evidence="11" id="KW-1185">Reference proteome</keyword>